<evidence type="ECO:0000313" key="5">
    <source>
        <dbReference type="Proteomes" id="UP000192596"/>
    </source>
</evidence>
<protein>
    <recommendedName>
        <fullName evidence="3">NACHT domain-containing protein</fullName>
    </recommendedName>
</protein>
<dbReference type="Pfam" id="PF06985">
    <property type="entry name" value="HET"/>
    <property type="match status" value="1"/>
</dbReference>
<feature type="domain" description="NACHT" evidence="3">
    <location>
        <begin position="291"/>
        <end position="399"/>
    </location>
</feature>
<keyword evidence="5" id="KW-1185">Reference proteome</keyword>
<reference evidence="5" key="1">
    <citation type="submission" date="2017-03" db="EMBL/GenBank/DDBJ databases">
        <title>Genomes of endolithic fungi from Antarctica.</title>
        <authorList>
            <person name="Coleine C."/>
            <person name="Masonjones S."/>
            <person name="Stajich J.E."/>
        </authorList>
    </citation>
    <scope>NUCLEOTIDE SEQUENCE [LARGE SCALE GENOMIC DNA]</scope>
    <source>
        <strain evidence="5">CCFEE 5527</strain>
    </source>
</reference>
<dbReference type="AlphaFoldDB" id="A0A1V8SBF6"/>
<dbReference type="InterPro" id="IPR010730">
    <property type="entry name" value="HET"/>
</dbReference>
<dbReference type="InterPro" id="IPR002110">
    <property type="entry name" value="Ankyrin_rpt"/>
</dbReference>
<dbReference type="PRINTS" id="PR01415">
    <property type="entry name" value="ANKYRIN"/>
</dbReference>
<dbReference type="InParanoid" id="A0A1V8SBF6"/>
<evidence type="ECO:0000256" key="1">
    <source>
        <dbReference type="ARBA" id="ARBA00022737"/>
    </source>
</evidence>
<accession>A0A1V8SBF6</accession>
<dbReference type="InterPro" id="IPR056884">
    <property type="entry name" value="NPHP3-like_N"/>
</dbReference>
<dbReference type="STRING" id="1507870.A0A1V8SBF6"/>
<dbReference type="InterPro" id="IPR007111">
    <property type="entry name" value="NACHT_NTPase"/>
</dbReference>
<dbReference type="Pfam" id="PF24883">
    <property type="entry name" value="NPHP3_N"/>
    <property type="match status" value="1"/>
</dbReference>
<dbReference type="InterPro" id="IPR036770">
    <property type="entry name" value="Ankyrin_rpt-contain_sf"/>
</dbReference>
<organism evidence="4 5">
    <name type="scientific">Cryoendolithus antarcticus</name>
    <dbReference type="NCBI Taxonomy" id="1507870"/>
    <lineage>
        <taxon>Eukaryota</taxon>
        <taxon>Fungi</taxon>
        <taxon>Dikarya</taxon>
        <taxon>Ascomycota</taxon>
        <taxon>Pezizomycotina</taxon>
        <taxon>Dothideomycetes</taxon>
        <taxon>Dothideomycetidae</taxon>
        <taxon>Cladosporiales</taxon>
        <taxon>Cladosporiaceae</taxon>
        <taxon>Cryoendolithus</taxon>
    </lineage>
</organism>
<feature type="repeat" description="ANK" evidence="2">
    <location>
        <begin position="998"/>
        <end position="1030"/>
    </location>
</feature>
<gene>
    <name evidence="4" type="ORF">B0A48_17812</name>
</gene>
<dbReference type="OrthoDB" id="194358at2759"/>
<dbReference type="PROSITE" id="PS50297">
    <property type="entry name" value="ANK_REP_REGION"/>
    <property type="match status" value="4"/>
</dbReference>
<evidence type="ECO:0000313" key="4">
    <source>
        <dbReference type="EMBL" id="OQN96250.1"/>
    </source>
</evidence>
<dbReference type="SMART" id="SM00248">
    <property type="entry name" value="ANK"/>
    <property type="match status" value="8"/>
</dbReference>
<evidence type="ECO:0000259" key="3">
    <source>
        <dbReference type="PROSITE" id="PS50837"/>
    </source>
</evidence>
<name>A0A1V8SBF6_9PEZI</name>
<dbReference type="PROSITE" id="PS50837">
    <property type="entry name" value="NACHT"/>
    <property type="match status" value="1"/>
</dbReference>
<feature type="repeat" description="ANK" evidence="2">
    <location>
        <begin position="1030"/>
        <end position="1062"/>
    </location>
</feature>
<dbReference type="Gene3D" id="3.40.50.300">
    <property type="entry name" value="P-loop containing nucleotide triphosphate hydrolases"/>
    <property type="match status" value="1"/>
</dbReference>
<feature type="repeat" description="ANK" evidence="2">
    <location>
        <begin position="874"/>
        <end position="902"/>
    </location>
</feature>
<dbReference type="Proteomes" id="UP000192596">
    <property type="component" value="Unassembled WGS sequence"/>
</dbReference>
<dbReference type="SUPFAM" id="SSF48403">
    <property type="entry name" value="Ankyrin repeat"/>
    <property type="match status" value="1"/>
</dbReference>
<dbReference type="PANTHER" id="PTHR10622">
    <property type="entry name" value="HET DOMAIN-CONTAINING PROTEIN"/>
    <property type="match status" value="1"/>
</dbReference>
<dbReference type="SUPFAM" id="SSF52540">
    <property type="entry name" value="P-loop containing nucleoside triphosphate hydrolases"/>
    <property type="match status" value="1"/>
</dbReference>
<evidence type="ECO:0000256" key="2">
    <source>
        <dbReference type="PROSITE-ProRule" id="PRU00023"/>
    </source>
</evidence>
<sequence length="1156" mass="130679">MRLLNLSFELCDFDDNPPPYAILSHTWSANNDDEVSYHDLRYGTTKSLLKLELCRDWTKTKGFEYFWIDTCCVDKRNDAEISYAIRSMWRWYSEAEICFVYLSDLSKKRQRDADTDWRDSMKDCRWFTRGWTLQELMASKEVEFHTRNDHLGSRKALLPALKTITGINLGDPMPNHATRLGWVSKRVTKRPEDRAYCMLGICDVSLDPRYGEGGDAAWRRLEDAIVHRHGTIALEVRGAAANKDHRAMVLEALRFDALETRRKTVQVPLAKTCKWILKHPACAKWLKQEHKFFWIKGKPGAGKSVLIKYLDQHVTRALKKSNAVGLYFYFNARGEELEKSFLGLYRSLLVQLIDLVPELGHELDTLNTQFDVSQLQRVLESAISSISRQVWIFIDALDECREGDVKELVGFLDGLETEEVYVCLASRHYPIVKVPTKLQLVLEEVDEHKQDLSTYIEKLELQGQELVRMQRDIVAKANGIFLWVVLVVGILQKDVERGRFHAMQSRLREIPAGLPELFKTIILRDDEYKEEFLLCLRWILYAFRPLSLREWYFAMMSDAPTDSLDWRDELTDHRMETFLLSSSKGLAELTKGKTITPQFIHESVRDFLVHDRGFEEICGVDGPHESIAHDQLKHYCLRGMVFDLPRRLEQHKHKKCLLTDEERSSLRARYPFAEYATTHILHHANQAAVDVRQDSFLANQFTISDWVGRFNAFQMYKPHVYRNTPSFTYVCAERNLARLLPQPTEALTLDAQQVHQTPLLAAILQSSWEVLRIFLNDMHVFNIDDTIAELKAKDKFESPSQLRRLPWLWAVRNSLLHLSNHLLMDVPKRELNSKHMYCGGALVYASSYGIELQVRILLNAGADANADGGAIGQALFGAAERGAEKVVRMLLDAGADVNAEEPHITALHIASRKGHERIVQTLLEAGADVNVQEPRVTALQLASREGHERIIQILSDAGAEINAQGPDGSALQLACWKGNLAAMQTLLKIGADVNAQGPDGSALQLASRYGHERIVQILLDAQADVNAGNPKGSALQRASSQGYANVVQILLGAGADVNAQGGWFGNAYGAEWRMARGSDEVLSMLQNAEADFNLHASSPSAQQMALSAYRQIIVQKLLDAGSIVLAPDSKDGALQLAMIHGHPKVAQMLRDAGATE</sequence>
<keyword evidence="2" id="KW-0040">ANK repeat</keyword>
<dbReference type="PANTHER" id="PTHR10622:SF13">
    <property type="entry name" value="NACHT DOMAIN-CONTAINING PROTEIN"/>
    <property type="match status" value="1"/>
</dbReference>
<feature type="repeat" description="ANK" evidence="2">
    <location>
        <begin position="902"/>
        <end position="934"/>
    </location>
</feature>
<feature type="repeat" description="ANK" evidence="2">
    <location>
        <begin position="934"/>
        <end position="966"/>
    </location>
</feature>
<dbReference type="Gene3D" id="1.25.40.20">
    <property type="entry name" value="Ankyrin repeat-containing domain"/>
    <property type="match status" value="4"/>
</dbReference>
<dbReference type="PROSITE" id="PS50088">
    <property type="entry name" value="ANK_REPEAT"/>
    <property type="match status" value="6"/>
</dbReference>
<feature type="repeat" description="ANK" evidence="2">
    <location>
        <begin position="966"/>
        <end position="998"/>
    </location>
</feature>
<comment type="caution">
    <text evidence="4">The sequence shown here is derived from an EMBL/GenBank/DDBJ whole genome shotgun (WGS) entry which is preliminary data.</text>
</comment>
<proteinExistence type="predicted"/>
<dbReference type="EMBL" id="NAJO01000069">
    <property type="protein sequence ID" value="OQN96250.1"/>
    <property type="molecule type" value="Genomic_DNA"/>
</dbReference>
<keyword evidence="1" id="KW-0677">Repeat</keyword>
<dbReference type="Pfam" id="PF12796">
    <property type="entry name" value="Ank_2"/>
    <property type="match status" value="2"/>
</dbReference>
<dbReference type="InterPro" id="IPR027417">
    <property type="entry name" value="P-loop_NTPase"/>
</dbReference>